<dbReference type="InterPro" id="IPR025355">
    <property type="entry name" value="DUF4259"/>
</dbReference>
<evidence type="ECO:0000313" key="2">
    <source>
        <dbReference type="Proteomes" id="UP000295431"/>
    </source>
</evidence>
<proteinExistence type="predicted"/>
<protein>
    <submittedName>
        <fullName evidence="1">DUF4259 domain-containing protein</fullName>
    </submittedName>
</protein>
<sequence length="136" mass="14362">MGTWDASPFGNDTAADFAGDLDELASEERPSAIREALEAVIGETGYLDSDESVVAVAAAALVAAQCPGGKPVDSAYGPDEQVPELPVDLRPLAVKALDRVVGPDSELEQLWDESGGGEEWRAEIGRLRLVLSEQPK</sequence>
<dbReference type="AlphaFoldDB" id="A0A4R4NWV7"/>
<evidence type="ECO:0000313" key="1">
    <source>
        <dbReference type="EMBL" id="TDC13584.1"/>
    </source>
</evidence>
<dbReference type="EMBL" id="SMJW01000096">
    <property type="protein sequence ID" value="TDC13584.1"/>
    <property type="molecule type" value="Genomic_DNA"/>
</dbReference>
<comment type="caution">
    <text evidence="1">The sequence shown here is derived from an EMBL/GenBank/DDBJ whole genome shotgun (WGS) entry which is preliminary data.</text>
</comment>
<dbReference type="RefSeq" id="WP_131940979.1">
    <property type="nucleotide sequence ID" value="NZ_BAAAMX010000006.1"/>
</dbReference>
<gene>
    <name evidence="1" type="ORF">E1284_19685</name>
</gene>
<name>A0A4R4NWV7_9ACTN</name>
<reference evidence="1 2" key="1">
    <citation type="submission" date="2019-03" db="EMBL/GenBank/DDBJ databases">
        <title>Draft genome sequences of novel Actinobacteria.</title>
        <authorList>
            <person name="Sahin N."/>
            <person name="Ay H."/>
            <person name="Saygin H."/>
        </authorList>
    </citation>
    <scope>NUCLEOTIDE SEQUENCE [LARGE SCALE GENOMIC DNA]</scope>
    <source>
        <strain evidence="1 2">DSM 45347</strain>
    </source>
</reference>
<dbReference type="OrthoDB" id="73183at2"/>
<organism evidence="1 2">
    <name type="scientific">Actinomadura bangladeshensis</name>
    <dbReference type="NCBI Taxonomy" id="453573"/>
    <lineage>
        <taxon>Bacteria</taxon>
        <taxon>Bacillati</taxon>
        <taxon>Actinomycetota</taxon>
        <taxon>Actinomycetes</taxon>
        <taxon>Streptosporangiales</taxon>
        <taxon>Thermomonosporaceae</taxon>
        <taxon>Actinomadura</taxon>
    </lineage>
</organism>
<dbReference type="Pfam" id="PF14078">
    <property type="entry name" value="DUF4259"/>
    <property type="match status" value="1"/>
</dbReference>
<dbReference type="Proteomes" id="UP000295431">
    <property type="component" value="Unassembled WGS sequence"/>
</dbReference>
<keyword evidence="2" id="KW-1185">Reference proteome</keyword>
<accession>A0A4R4NWV7</accession>